<evidence type="ECO:0000256" key="2">
    <source>
        <dbReference type="ARBA" id="ARBA00022679"/>
    </source>
</evidence>
<keyword evidence="4" id="KW-0012">Acyltransferase</keyword>
<dbReference type="PANTHER" id="PTHR43853:SF2">
    <property type="entry name" value="3-OXOADIPYL-COA_3-OXO-5,6-DEHYDROSUBERYL-COA THIOLASE"/>
    <property type="match status" value="1"/>
</dbReference>
<dbReference type="InterPro" id="IPR016039">
    <property type="entry name" value="Thiolase-like"/>
</dbReference>
<dbReference type="PIRSF" id="PIRSF000429">
    <property type="entry name" value="Ac-CoA_Ac_transf"/>
    <property type="match status" value="1"/>
</dbReference>
<dbReference type="GO" id="GO:0008299">
    <property type="term" value="P:isoprenoid biosynthetic process"/>
    <property type="evidence" value="ECO:0007669"/>
    <property type="project" value="UniProtKB-KW"/>
</dbReference>
<dbReference type="GO" id="GO:0010124">
    <property type="term" value="P:phenylacetate catabolic process"/>
    <property type="evidence" value="ECO:0007669"/>
    <property type="project" value="TreeGrafter"/>
</dbReference>
<evidence type="ECO:0000313" key="9">
    <source>
        <dbReference type="Proteomes" id="UP000605784"/>
    </source>
</evidence>
<name>A0A830GQE8_9EURY</name>
<dbReference type="Proteomes" id="UP000605784">
    <property type="component" value="Unassembled WGS sequence"/>
</dbReference>
<dbReference type="Pfam" id="PF02803">
    <property type="entry name" value="Thiolase_C"/>
    <property type="match status" value="1"/>
</dbReference>
<evidence type="ECO:0000259" key="6">
    <source>
        <dbReference type="Pfam" id="PF00108"/>
    </source>
</evidence>
<dbReference type="PANTHER" id="PTHR43853">
    <property type="entry name" value="3-KETOACYL-COA THIOLASE, PEROXISOMAL"/>
    <property type="match status" value="1"/>
</dbReference>
<dbReference type="RefSeq" id="WP_189001518.1">
    <property type="nucleotide sequence ID" value="NZ_BMOU01000007.1"/>
</dbReference>
<feature type="region of interest" description="Disordered" evidence="5">
    <location>
        <begin position="166"/>
        <end position="189"/>
    </location>
</feature>
<dbReference type="InterPro" id="IPR020613">
    <property type="entry name" value="Thiolase_CS"/>
</dbReference>
<feature type="compositionally biased region" description="Basic and acidic residues" evidence="5">
    <location>
        <begin position="166"/>
        <end position="186"/>
    </location>
</feature>
<keyword evidence="3" id="KW-0414">Isoprene biosynthesis</keyword>
<protein>
    <submittedName>
        <fullName evidence="8">Acetyl-CoA acetyltransferase</fullName>
    </submittedName>
</protein>
<sequence length="377" mass="39972">MPTPVIVDAVRTPQGKEDGALAGVRSEDLSVPLVNQLLASTGVESDEVDDLLWGCAQQRGEQGNNVARVVALLSDLGESVPASTINRWCASSAEALMRAADAVAAGQRDVLIAGGVESMSRVPMGENTHNVHPRLAELYNIGELQMGMTAEKVAEEKDVARREQDEYAVRSHQRAAEATDSGRFDDELVPIGTDEGRVEEDEGIRRDTDVETLAGLPTVFKSDGTVTPGNASQVSDGAAGLLVTSREFAEERGLDVMAEIGAHEVAGVDPTVMGIGPVPAVRQLAERTGRDTGAYDLVELNEAFASQCLYCQRELGFDDDIYNVNGGAIAIGHPLGASGARLPVTLVHEMQKRDAELGLATECVGFGQGAAIEFHRI</sequence>
<proteinExistence type="inferred from homology"/>
<dbReference type="GO" id="GO:0006635">
    <property type="term" value="P:fatty acid beta-oxidation"/>
    <property type="evidence" value="ECO:0007669"/>
    <property type="project" value="TreeGrafter"/>
</dbReference>
<reference evidence="8" key="1">
    <citation type="journal article" date="2014" name="Int. J. Syst. Evol. Microbiol.">
        <title>Complete genome sequence of Corynebacterium casei LMG S-19264T (=DSM 44701T), isolated from a smear-ripened cheese.</title>
        <authorList>
            <consortium name="US DOE Joint Genome Institute (JGI-PGF)"/>
            <person name="Walter F."/>
            <person name="Albersmeier A."/>
            <person name="Kalinowski J."/>
            <person name="Ruckert C."/>
        </authorList>
    </citation>
    <scope>NUCLEOTIDE SEQUENCE</scope>
    <source>
        <strain evidence="8">JCM 17820</strain>
    </source>
</reference>
<feature type="domain" description="Thiolase C-terminal" evidence="7">
    <location>
        <begin position="255"/>
        <end position="374"/>
    </location>
</feature>
<dbReference type="InterPro" id="IPR020617">
    <property type="entry name" value="Thiolase_C"/>
</dbReference>
<evidence type="ECO:0000256" key="5">
    <source>
        <dbReference type="SAM" id="MobiDB-lite"/>
    </source>
</evidence>
<dbReference type="InterPro" id="IPR020616">
    <property type="entry name" value="Thiolase_N"/>
</dbReference>
<organism evidence="8 9">
    <name type="scientific">Haloarcula pellucida</name>
    <dbReference type="NCBI Taxonomy" id="1427151"/>
    <lineage>
        <taxon>Archaea</taxon>
        <taxon>Methanobacteriati</taxon>
        <taxon>Methanobacteriota</taxon>
        <taxon>Stenosarchaea group</taxon>
        <taxon>Halobacteria</taxon>
        <taxon>Halobacteriales</taxon>
        <taxon>Haloarculaceae</taxon>
        <taxon>Haloarcula</taxon>
    </lineage>
</organism>
<dbReference type="GO" id="GO:0005737">
    <property type="term" value="C:cytoplasm"/>
    <property type="evidence" value="ECO:0007669"/>
    <property type="project" value="UniProtKB-ARBA"/>
</dbReference>
<evidence type="ECO:0000259" key="7">
    <source>
        <dbReference type="Pfam" id="PF02803"/>
    </source>
</evidence>
<dbReference type="GO" id="GO:0003988">
    <property type="term" value="F:acetyl-CoA C-acyltransferase activity"/>
    <property type="evidence" value="ECO:0007669"/>
    <property type="project" value="TreeGrafter"/>
</dbReference>
<comment type="caution">
    <text evidence="8">The sequence shown here is derived from an EMBL/GenBank/DDBJ whole genome shotgun (WGS) entry which is preliminary data.</text>
</comment>
<dbReference type="CDD" id="cd00751">
    <property type="entry name" value="thiolase"/>
    <property type="match status" value="1"/>
</dbReference>
<dbReference type="FunFam" id="3.40.47.10:FF:000010">
    <property type="entry name" value="Acetyl-CoA acetyltransferase (Thiolase)"/>
    <property type="match status" value="1"/>
</dbReference>
<comment type="similarity">
    <text evidence="1">Belongs to the thiolase-like superfamily. Thiolase family.</text>
</comment>
<dbReference type="SUPFAM" id="SSF53901">
    <property type="entry name" value="Thiolase-like"/>
    <property type="match status" value="2"/>
</dbReference>
<evidence type="ECO:0000313" key="8">
    <source>
        <dbReference type="EMBL" id="GGO02287.1"/>
    </source>
</evidence>
<evidence type="ECO:0000256" key="1">
    <source>
        <dbReference type="ARBA" id="ARBA00010982"/>
    </source>
</evidence>
<dbReference type="InterPro" id="IPR002155">
    <property type="entry name" value="Thiolase"/>
</dbReference>
<dbReference type="Pfam" id="PF00108">
    <property type="entry name" value="Thiolase_N"/>
    <property type="match status" value="1"/>
</dbReference>
<dbReference type="AlphaFoldDB" id="A0A830GQE8"/>
<evidence type="ECO:0000256" key="3">
    <source>
        <dbReference type="ARBA" id="ARBA00023229"/>
    </source>
</evidence>
<keyword evidence="9" id="KW-1185">Reference proteome</keyword>
<keyword evidence="2 8" id="KW-0808">Transferase</keyword>
<dbReference type="NCBIfam" id="TIGR01930">
    <property type="entry name" value="AcCoA-C-Actrans"/>
    <property type="match status" value="1"/>
</dbReference>
<evidence type="ECO:0000256" key="4">
    <source>
        <dbReference type="ARBA" id="ARBA00023315"/>
    </source>
</evidence>
<feature type="domain" description="Thiolase N-terminal" evidence="6">
    <location>
        <begin position="5"/>
        <end position="246"/>
    </location>
</feature>
<reference evidence="8" key="2">
    <citation type="submission" date="2020-09" db="EMBL/GenBank/DDBJ databases">
        <authorList>
            <person name="Sun Q."/>
            <person name="Ohkuma M."/>
        </authorList>
    </citation>
    <scope>NUCLEOTIDE SEQUENCE</scope>
    <source>
        <strain evidence="8">JCM 17820</strain>
    </source>
</reference>
<dbReference type="PROSITE" id="PS00737">
    <property type="entry name" value="THIOLASE_2"/>
    <property type="match status" value="1"/>
</dbReference>
<accession>A0A830GQE8</accession>
<gene>
    <name evidence="8" type="ORF">GCM10009030_36650</name>
</gene>
<dbReference type="InterPro" id="IPR050215">
    <property type="entry name" value="Thiolase-like_sf_Thiolase"/>
</dbReference>
<dbReference type="Gene3D" id="3.40.47.10">
    <property type="match status" value="2"/>
</dbReference>
<dbReference type="EMBL" id="BMOU01000007">
    <property type="protein sequence ID" value="GGO02287.1"/>
    <property type="molecule type" value="Genomic_DNA"/>
</dbReference>